<protein>
    <recommendedName>
        <fullName evidence="1">Aminotransferase-like plant mobile domain-containing protein</fullName>
    </recommendedName>
</protein>
<dbReference type="AlphaFoldDB" id="A0A7J8T705"/>
<dbReference type="Proteomes" id="UP000593561">
    <property type="component" value="Unassembled WGS sequence"/>
</dbReference>
<keyword evidence="3" id="KW-1185">Reference proteome</keyword>
<evidence type="ECO:0000259" key="1">
    <source>
        <dbReference type="Pfam" id="PF10536"/>
    </source>
</evidence>
<evidence type="ECO:0000313" key="2">
    <source>
        <dbReference type="EMBL" id="MBA0634168.1"/>
    </source>
</evidence>
<evidence type="ECO:0000313" key="3">
    <source>
        <dbReference type="Proteomes" id="UP000593561"/>
    </source>
</evidence>
<dbReference type="InterPro" id="IPR019557">
    <property type="entry name" value="AminoTfrase-like_pln_mobile"/>
</dbReference>
<dbReference type="GO" id="GO:0010073">
    <property type="term" value="P:meristem maintenance"/>
    <property type="evidence" value="ECO:0007669"/>
    <property type="project" value="InterPro"/>
</dbReference>
<dbReference type="InterPro" id="IPR044824">
    <property type="entry name" value="MAIN-like"/>
</dbReference>
<dbReference type="PANTHER" id="PTHR46033">
    <property type="entry name" value="PROTEIN MAIN-LIKE 2"/>
    <property type="match status" value="1"/>
</dbReference>
<proteinExistence type="predicted"/>
<dbReference type="PANTHER" id="PTHR46033:SF8">
    <property type="entry name" value="PROTEIN MAINTENANCE OF MERISTEMS-LIKE"/>
    <property type="match status" value="1"/>
</dbReference>
<feature type="domain" description="Aminotransferase-like plant mobile" evidence="1">
    <location>
        <begin position="32"/>
        <end position="215"/>
    </location>
</feature>
<organism evidence="2 3">
    <name type="scientific">Gossypium davidsonii</name>
    <name type="common">Davidson's cotton</name>
    <name type="synonym">Gossypium klotzschianum subsp. davidsonii</name>
    <dbReference type="NCBI Taxonomy" id="34287"/>
    <lineage>
        <taxon>Eukaryota</taxon>
        <taxon>Viridiplantae</taxon>
        <taxon>Streptophyta</taxon>
        <taxon>Embryophyta</taxon>
        <taxon>Tracheophyta</taxon>
        <taxon>Spermatophyta</taxon>
        <taxon>Magnoliopsida</taxon>
        <taxon>eudicotyledons</taxon>
        <taxon>Gunneridae</taxon>
        <taxon>Pentapetalae</taxon>
        <taxon>rosids</taxon>
        <taxon>malvids</taxon>
        <taxon>Malvales</taxon>
        <taxon>Malvaceae</taxon>
        <taxon>Malvoideae</taxon>
        <taxon>Gossypium</taxon>
    </lineage>
</organism>
<sequence length="248" mass="28412">MSGPPSPLIENYLRETSFWHVATIGRGCKLYPKLTSALIERWRPEMHTFYLPCGECTITLEDMQLQLGLPVDRSALIWSVQFADWGVVCYDLLCAIPDNIYEGRVEIGWLRDIFPEPRKDSTEVERIRYARAYILKMIGGYLMSDLSRNLAHLRWLLKLVNFRAVGEFSWGSAVLATLYREMCGVTPPTKAKIGGCLSLLQSWAQFRFPFLHPRVDHPYTFPLITSYVGIPTVLEDIGLLLDQRPKAQ</sequence>
<feature type="non-terminal residue" evidence="2">
    <location>
        <position position="1"/>
    </location>
</feature>
<dbReference type="Pfam" id="PF10536">
    <property type="entry name" value="PMD"/>
    <property type="match status" value="1"/>
</dbReference>
<name>A0A7J8T705_GOSDV</name>
<reference evidence="2 3" key="1">
    <citation type="journal article" date="2019" name="Genome Biol. Evol.">
        <title>Insights into the evolution of the New World diploid cottons (Gossypium, subgenus Houzingenia) based on genome sequencing.</title>
        <authorList>
            <person name="Grover C.E."/>
            <person name="Arick M.A. 2nd"/>
            <person name="Thrash A."/>
            <person name="Conover J.L."/>
            <person name="Sanders W.S."/>
            <person name="Peterson D.G."/>
            <person name="Frelichowski J.E."/>
            <person name="Scheffler J.A."/>
            <person name="Scheffler B.E."/>
            <person name="Wendel J.F."/>
        </authorList>
    </citation>
    <scope>NUCLEOTIDE SEQUENCE [LARGE SCALE GENOMIC DNA]</scope>
    <source>
        <strain evidence="2">27</strain>
        <tissue evidence="2">Leaf</tissue>
    </source>
</reference>
<gene>
    <name evidence="2" type="ORF">Godav_029487</name>
</gene>
<accession>A0A7J8T705</accession>
<dbReference type="EMBL" id="JABFAC010237167">
    <property type="protein sequence ID" value="MBA0634168.1"/>
    <property type="molecule type" value="Genomic_DNA"/>
</dbReference>
<comment type="caution">
    <text evidence="2">The sequence shown here is derived from an EMBL/GenBank/DDBJ whole genome shotgun (WGS) entry which is preliminary data.</text>
</comment>